<comment type="caution">
    <text evidence="2">The sequence shown here is derived from an EMBL/GenBank/DDBJ whole genome shotgun (WGS) entry which is preliminary data.</text>
</comment>
<dbReference type="Proteomes" id="UP000314294">
    <property type="component" value="Unassembled WGS sequence"/>
</dbReference>
<gene>
    <name evidence="2" type="ORF">EYF80_068141</name>
</gene>
<dbReference type="OrthoDB" id="1704533at2759"/>
<feature type="region of interest" description="Disordered" evidence="1">
    <location>
        <begin position="1"/>
        <end position="99"/>
    </location>
</feature>
<dbReference type="EMBL" id="SRLO01026064">
    <property type="protein sequence ID" value="TNN21747.1"/>
    <property type="molecule type" value="Genomic_DNA"/>
</dbReference>
<proteinExistence type="predicted"/>
<evidence type="ECO:0000256" key="1">
    <source>
        <dbReference type="SAM" id="MobiDB-lite"/>
    </source>
</evidence>
<dbReference type="AlphaFoldDB" id="A0A4Z2DZ87"/>
<keyword evidence="3" id="KW-1185">Reference proteome</keyword>
<sequence>MESNSTKDLFRWRSRVQGSGFRVQGPGSRGPGVQRSRVQGSGSRGPGFRVQGQEVQGPGFRVKRSRVQGSGSRVQGSGDPHSLLPSRSAASQALRRSSPSNQLMDCRSVVYRVGVCAYTYVHAQRLA</sequence>
<evidence type="ECO:0000313" key="2">
    <source>
        <dbReference type="EMBL" id="TNN21747.1"/>
    </source>
</evidence>
<feature type="compositionally biased region" description="Low complexity" evidence="1">
    <location>
        <begin position="67"/>
        <end position="99"/>
    </location>
</feature>
<organism evidence="2 3">
    <name type="scientific">Liparis tanakae</name>
    <name type="common">Tanaka's snailfish</name>
    <dbReference type="NCBI Taxonomy" id="230148"/>
    <lineage>
        <taxon>Eukaryota</taxon>
        <taxon>Metazoa</taxon>
        <taxon>Chordata</taxon>
        <taxon>Craniata</taxon>
        <taxon>Vertebrata</taxon>
        <taxon>Euteleostomi</taxon>
        <taxon>Actinopterygii</taxon>
        <taxon>Neopterygii</taxon>
        <taxon>Teleostei</taxon>
        <taxon>Neoteleostei</taxon>
        <taxon>Acanthomorphata</taxon>
        <taxon>Eupercaria</taxon>
        <taxon>Perciformes</taxon>
        <taxon>Cottioidei</taxon>
        <taxon>Cottales</taxon>
        <taxon>Liparidae</taxon>
        <taxon>Liparis</taxon>
    </lineage>
</organism>
<name>A0A4Z2DZ87_9TELE</name>
<evidence type="ECO:0000313" key="3">
    <source>
        <dbReference type="Proteomes" id="UP000314294"/>
    </source>
</evidence>
<reference evidence="2 3" key="1">
    <citation type="submission" date="2019-03" db="EMBL/GenBank/DDBJ databases">
        <title>First draft genome of Liparis tanakae, snailfish: a comprehensive survey of snailfish specific genes.</title>
        <authorList>
            <person name="Kim W."/>
            <person name="Song I."/>
            <person name="Jeong J.-H."/>
            <person name="Kim D."/>
            <person name="Kim S."/>
            <person name="Ryu S."/>
            <person name="Song J.Y."/>
            <person name="Lee S.K."/>
        </authorList>
    </citation>
    <scope>NUCLEOTIDE SEQUENCE [LARGE SCALE GENOMIC DNA]</scope>
    <source>
        <tissue evidence="2">Muscle</tissue>
    </source>
</reference>
<accession>A0A4Z2DZ87</accession>
<protein>
    <submittedName>
        <fullName evidence="2">Uncharacterized protein</fullName>
    </submittedName>
</protein>